<evidence type="ECO:0000313" key="2">
    <source>
        <dbReference type="EMBL" id="RMZ95467.1"/>
    </source>
</evidence>
<organism evidence="2 3">
    <name type="scientific">Brachionus plicatilis</name>
    <name type="common">Marine rotifer</name>
    <name type="synonym">Brachionus muelleri</name>
    <dbReference type="NCBI Taxonomy" id="10195"/>
    <lineage>
        <taxon>Eukaryota</taxon>
        <taxon>Metazoa</taxon>
        <taxon>Spiralia</taxon>
        <taxon>Gnathifera</taxon>
        <taxon>Rotifera</taxon>
        <taxon>Eurotatoria</taxon>
        <taxon>Monogononta</taxon>
        <taxon>Pseudotrocha</taxon>
        <taxon>Ploima</taxon>
        <taxon>Brachionidae</taxon>
        <taxon>Brachionus</taxon>
    </lineage>
</organism>
<dbReference type="Proteomes" id="UP000276133">
    <property type="component" value="Unassembled WGS sequence"/>
</dbReference>
<comment type="caution">
    <text evidence="2">The sequence shown here is derived from an EMBL/GenBank/DDBJ whole genome shotgun (WGS) entry which is preliminary data.</text>
</comment>
<reference evidence="2 3" key="1">
    <citation type="journal article" date="2018" name="Sci. Rep.">
        <title>Genomic signatures of local adaptation to the degree of environmental predictability in rotifers.</title>
        <authorList>
            <person name="Franch-Gras L."/>
            <person name="Hahn C."/>
            <person name="Garcia-Roger E.M."/>
            <person name="Carmona M.J."/>
            <person name="Serra M."/>
            <person name="Gomez A."/>
        </authorList>
    </citation>
    <scope>NUCLEOTIDE SEQUENCE [LARGE SCALE GENOMIC DNA]</scope>
    <source>
        <strain evidence="2">HYR1</strain>
    </source>
</reference>
<gene>
    <name evidence="2" type="ORF">BpHYR1_030486</name>
</gene>
<feature type="transmembrane region" description="Helical" evidence="1">
    <location>
        <begin position="174"/>
        <end position="197"/>
    </location>
</feature>
<keyword evidence="3" id="KW-1185">Reference proteome</keyword>
<sequence>MSKKPLPNSYKNYINYLPLSNDANESDNSETESQVARDLNNLEVINPIFDQNFIQEKFNSNNSNNACTSKPNGCGKNCPNHDRNSFLKIVTNSIRTAIDRSSSQADTVGIRMNKNHQIELKLVIPKDCFNQQDLNSLHLKKKCDTSSESDEISDSSEEENFKKSTSCKKSNSCILLLVLFSILMNPLFGFIALLAFIRSRKNKDEFESKRLMKTSRQTAFAGIVITLVVASVILILLLFKLEEFMNINNVTNETSTAMSHKLHFEITHLDDSMTSTTSSSRLIRENINSTKSFQENKTFFTITTSTALSTSKMPNSTAKLYDRLSFLIDHDLFEMLKLKYKINRNNFVFFSCHLATLNEKKNLNKLVLFTIFYQPNFNTLNFEKNITKIEYYISKNSTCQKIRIMQRDLIKYHSK</sequence>
<accession>A0A3M7P9S8</accession>
<protein>
    <submittedName>
        <fullName evidence="2">Uncharacterized protein</fullName>
    </submittedName>
</protein>
<keyword evidence="1" id="KW-0472">Membrane</keyword>
<dbReference type="OrthoDB" id="10660263at2759"/>
<dbReference type="EMBL" id="REGN01012407">
    <property type="protein sequence ID" value="RMZ95467.1"/>
    <property type="molecule type" value="Genomic_DNA"/>
</dbReference>
<evidence type="ECO:0000256" key="1">
    <source>
        <dbReference type="SAM" id="Phobius"/>
    </source>
</evidence>
<dbReference type="AlphaFoldDB" id="A0A3M7P9S8"/>
<feature type="non-terminal residue" evidence="2">
    <location>
        <position position="415"/>
    </location>
</feature>
<proteinExistence type="predicted"/>
<keyword evidence="1" id="KW-1133">Transmembrane helix</keyword>
<keyword evidence="1" id="KW-0812">Transmembrane</keyword>
<name>A0A3M7P9S8_BRAPC</name>
<evidence type="ECO:0000313" key="3">
    <source>
        <dbReference type="Proteomes" id="UP000276133"/>
    </source>
</evidence>
<feature type="transmembrane region" description="Helical" evidence="1">
    <location>
        <begin position="218"/>
        <end position="239"/>
    </location>
</feature>